<dbReference type="AlphaFoldDB" id="A0A6S6SN89"/>
<keyword evidence="3" id="KW-0808">Transferase</keyword>
<dbReference type="CDD" id="cd03808">
    <property type="entry name" value="GT4_CapM-like"/>
    <property type="match status" value="1"/>
</dbReference>
<evidence type="ECO:0000259" key="2">
    <source>
        <dbReference type="Pfam" id="PF13477"/>
    </source>
</evidence>
<dbReference type="EMBL" id="CACVAR010000208">
    <property type="protein sequence ID" value="CAA6811808.1"/>
    <property type="molecule type" value="Genomic_DNA"/>
</dbReference>
<evidence type="ECO:0000259" key="1">
    <source>
        <dbReference type="Pfam" id="PF00534"/>
    </source>
</evidence>
<name>A0A6S6SN89_9BACT</name>
<dbReference type="Pfam" id="PF13477">
    <property type="entry name" value="Glyco_trans_4_2"/>
    <property type="match status" value="1"/>
</dbReference>
<dbReference type="PANTHER" id="PTHR12526">
    <property type="entry name" value="GLYCOSYLTRANSFERASE"/>
    <property type="match status" value="1"/>
</dbReference>
<gene>
    <name evidence="3" type="ORF">HELGO_WM16248</name>
</gene>
<feature type="domain" description="Glycosyl transferase family 1" evidence="1">
    <location>
        <begin position="177"/>
        <end position="347"/>
    </location>
</feature>
<dbReference type="Pfam" id="PF00534">
    <property type="entry name" value="Glycos_transf_1"/>
    <property type="match status" value="1"/>
</dbReference>
<accession>A0A6S6SN89</accession>
<feature type="domain" description="Glycosyltransferase subfamily 4-like N-terminal" evidence="2">
    <location>
        <begin position="4"/>
        <end position="148"/>
    </location>
</feature>
<protein>
    <submittedName>
        <fullName evidence="3">Lipid carrier: UDP-N-acetylgalactosaminyltransferase )</fullName>
        <ecNumber evidence="3">2.4.1.-</ecNumber>
    </submittedName>
</protein>
<keyword evidence="3" id="KW-0328">Glycosyltransferase</keyword>
<dbReference type="InterPro" id="IPR028098">
    <property type="entry name" value="Glyco_trans_4-like_N"/>
</dbReference>
<dbReference type="SUPFAM" id="SSF53756">
    <property type="entry name" value="UDP-Glycosyltransferase/glycogen phosphorylase"/>
    <property type="match status" value="1"/>
</dbReference>
<dbReference type="PANTHER" id="PTHR12526:SF638">
    <property type="entry name" value="SPORE COAT PROTEIN SA"/>
    <property type="match status" value="1"/>
</dbReference>
<evidence type="ECO:0000313" key="3">
    <source>
        <dbReference type="EMBL" id="CAA6811808.1"/>
    </source>
</evidence>
<dbReference type="GO" id="GO:0016757">
    <property type="term" value="F:glycosyltransferase activity"/>
    <property type="evidence" value="ECO:0007669"/>
    <property type="project" value="UniProtKB-KW"/>
</dbReference>
<organism evidence="3">
    <name type="scientific">uncultured Sulfurovum sp</name>
    <dbReference type="NCBI Taxonomy" id="269237"/>
    <lineage>
        <taxon>Bacteria</taxon>
        <taxon>Pseudomonadati</taxon>
        <taxon>Campylobacterota</taxon>
        <taxon>Epsilonproteobacteria</taxon>
        <taxon>Campylobacterales</taxon>
        <taxon>Sulfurovaceae</taxon>
        <taxon>Sulfurovum</taxon>
        <taxon>environmental samples</taxon>
    </lineage>
</organism>
<dbReference type="Gene3D" id="3.40.50.2000">
    <property type="entry name" value="Glycogen Phosphorylase B"/>
    <property type="match status" value="2"/>
</dbReference>
<dbReference type="EC" id="2.4.1.-" evidence="3"/>
<sequence length="384" mass="44056">MKKKIAIVSNLSWNLYNFRLSLMYAMRDAGYEVVAIAPYDRYSQKIIDAGFEFHDIKMNAQGINPIEDMKTTYAFYKLFKQISPDVLCQYTIKPNIYGSFVANILNIKMINNIAGLGTLFIKDGLVTKIAKVLYRISQSKADRVFFQNRDDLKFFIDKGIVRAQKCDVLPGSGVDTNRFRPQYREQGEKVRFLLIARMIWEKGIAEYVQAAREIKKVHPNVEFCLLGFLDVQNPGAITQREMDNWVNEGVINYLGVSDKVDEVIQSADCVVLPSYYREGTPKTLLESGSSGKPIITTDNVGCRDVVDHRVNGFICEPRSSEDLKLKIEMFLELSYEERLEMGRNSREKMKKEFDEKLVINKYLDLLREESVVKPLVASQLLSKV</sequence>
<reference evidence="3" key="1">
    <citation type="submission" date="2020-01" db="EMBL/GenBank/DDBJ databases">
        <authorList>
            <person name="Meier V. D."/>
            <person name="Meier V D."/>
        </authorList>
    </citation>
    <scope>NUCLEOTIDE SEQUENCE</scope>
    <source>
        <strain evidence="3">HLG_WM_MAG_03</strain>
    </source>
</reference>
<dbReference type="InterPro" id="IPR001296">
    <property type="entry name" value="Glyco_trans_1"/>
</dbReference>
<proteinExistence type="predicted"/>